<dbReference type="EMBL" id="BDIP01002972">
    <property type="protein sequence ID" value="GIQ87102.1"/>
    <property type="molecule type" value="Genomic_DNA"/>
</dbReference>
<protein>
    <submittedName>
        <fullName evidence="1">Uncharacterized protein</fullName>
    </submittedName>
</protein>
<dbReference type="AlphaFoldDB" id="A0A9K3GLB0"/>
<reference evidence="1 2" key="1">
    <citation type="journal article" date="2018" name="PLoS ONE">
        <title>The draft genome of Kipferlia bialata reveals reductive genome evolution in fornicate parasites.</title>
        <authorList>
            <person name="Tanifuji G."/>
            <person name="Takabayashi S."/>
            <person name="Kume K."/>
            <person name="Takagi M."/>
            <person name="Nakayama T."/>
            <person name="Kamikawa R."/>
            <person name="Inagaki Y."/>
            <person name="Hashimoto T."/>
        </authorList>
    </citation>
    <scope>NUCLEOTIDE SEQUENCE [LARGE SCALE GENOMIC DNA]</scope>
    <source>
        <strain evidence="1">NY0173</strain>
    </source>
</reference>
<organism evidence="1 2">
    <name type="scientific">Kipferlia bialata</name>
    <dbReference type="NCBI Taxonomy" id="797122"/>
    <lineage>
        <taxon>Eukaryota</taxon>
        <taxon>Metamonada</taxon>
        <taxon>Carpediemonas-like organisms</taxon>
        <taxon>Kipferlia</taxon>
    </lineage>
</organism>
<evidence type="ECO:0000313" key="2">
    <source>
        <dbReference type="Proteomes" id="UP000265618"/>
    </source>
</evidence>
<name>A0A9K3GLB0_9EUKA</name>
<gene>
    <name evidence="1" type="ORF">KIPB_009072</name>
</gene>
<comment type="caution">
    <text evidence="1">The sequence shown here is derived from an EMBL/GenBank/DDBJ whole genome shotgun (WGS) entry which is preliminary data.</text>
</comment>
<sequence>MAFHDGEFTVVQFTDTHLDWFLDPRHNPSLEHLAFMGMPLFRVMQISARLLHLREVTGGAWVHRPTKRSKKGTVVCASCQECEIKYTLLEGYSGSIIRLDTFNRKTVKRVPHLYCTHSQECTLNPCSKYDVFARPLQCKRLNDMYAPVSLGHNMLLWVSSNTTAKIRRDYYASRSGCNAQTIDLLSTVYVTELPTTDERHAGERERTAVVNDRCTDS</sequence>
<evidence type="ECO:0000313" key="1">
    <source>
        <dbReference type="EMBL" id="GIQ87102.1"/>
    </source>
</evidence>
<keyword evidence="2" id="KW-1185">Reference proteome</keyword>
<accession>A0A9K3GLB0</accession>
<proteinExistence type="predicted"/>
<dbReference type="Proteomes" id="UP000265618">
    <property type="component" value="Unassembled WGS sequence"/>
</dbReference>